<reference evidence="1 2" key="1">
    <citation type="submission" date="2020-08" db="EMBL/GenBank/DDBJ databases">
        <title>Genomic Encyclopedia of Type Strains, Phase IV (KMG-IV): sequencing the most valuable type-strain genomes for metagenomic binning, comparative biology and taxonomic classification.</title>
        <authorList>
            <person name="Goeker M."/>
        </authorList>
    </citation>
    <scope>NUCLEOTIDE SEQUENCE [LARGE SCALE GENOMIC DNA]</scope>
    <source>
        <strain evidence="1 2">DSM 29854</strain>
    </source>
</reference>
<keyword evidence="2" id="KW-1185">Reference proteome</keyword>
<proteinExistence type="predicted"/>
<dbReference type="CDD" id="cd00293">
    <property type="entry name" value="USP-like"/>
    <property type="match status" value="1"/>
</dbReference>
<dbReference type="Proteomes" id="UP000563094">
    <property type="component" value="Unassembled WGS sequence"/>
</dbReference>
<organism evidence="1 2">
    <name type="scientific">Rufibacter quisquiliarum</name>
    <dbReference type="NCBI Taxonomy" id="1549639"/>
    <lineage>
        <taxon>Bacteria</taxon>
        <taxon>Pseudomonadati</taxon>
        <taxon>Bacteroidota</taxon>
        <taxon>Cytophagia</taxon>
        <taxon>Cytophagales</taxon>
        <taxon>Hymenobacteraceae</taxon>
        <taxon>Rufibacter</taxon>
    </lineage>
</organism>
<name>A0A839GM99_9BACT</name>
<dbReference type="AlphaFoldDB" id="A0A839GM99"/>
<dbReference type="RefSeq" id="WP_182514043.1">
    <property type="nucleotide sequence ID" value="NZ_JACJIQ010000017.1"/>
</dbReference>
<evidence type="ECO:0000313" key="2">
    <source>
        <dbReference type="Proteomes" id="UP000563094"/>
    </source>
</evidence>
<dbReference type="SUPFAM" id="SSF52402">
    <property type="entry name" value="Adenine nucleotide alpha hydrolases-like"/>
    <property type="match status" value="2"/>
</dbReference>
<accession>A0A839GM99</accession>
<dbReference type="EMBL" id="JACJIQ010000017">
    <property type="protein sequence ID" value="MBA9078993.1"/>
    <property type="molecule type" value="Genomic_DNA"/>
</dbReference>
<sequence>MKTSPRILLPFNFTDGCVAALRYAYQFAGKVGADITLLHCSGSLKLTPTFKSHLLLRLRSFAERYASSYVTGTGVDPVIECVLKEGNLRENLRSAAEEVGASLVLSPADYLLQTLTEGEVVALPELVACPVLLVPEKAIFTPLKEIVFTLDVTDTDASVMQTVQRLAQRFQAHLSLLHLHSKLDGVSFCQVQKASEKVKQELEYAHCSITCLEEEDLLEGLNDFAAPRIPDLFVMATRDTHLLHQYFSGRYRKTSAYHLHTPLLNLYQARRTACSGGCTHCNTSSHSHASEAAEATVG</sequence>
<gene>
    <name evidence="1" type="ORF">FHS90_003727</name>
</gene>
<protein>
    <recommendedName>
        <fullName evidence="3">Universal stress protein</fullName>
    </recommendedName>
</protein>
<comment type="caution">
    <text evidence="1">The sequence shown here is derived from an EMBL/GenBank/DDBJ whole genome shotgun (WGS) entry which is preliminary data.</text>
</comment>
<evidence type="ECO:0008006" key="3">
    <source>
        <dbReference type="Google" id="ProtNLM"/>
    </source>
</evidence>
<evidence type="ECO:0000313" key="1">
    <source>
        <dbReference type="EMBL" id="MBA9078993.1"/>
    </source>
</evidence>
<dbReference type="Gene3D" id="3.40.50.12370">
    <property type="match status" value="1"/>
</dbReference>